<accession>A0A9X2ECJ1</accession>
<dbReference type="PANTHER" id="PTHR43731">
    <property type="entry name" value="RHOMBOID PROTEASE"/>
    <property type="match status" value="1"/>
</dbReference>
<comment type="caution">
    <text evidence="9">The sequence shown here is derived from an EMBL/GenBank/DDBJ whole genome shotgun (WGS) entry which is preliminary data.</text>
</comment>
<sequence>MRFSDPGDRGVRQLSPYRVTAVLIAVNVVCYLGQLAYPRAVDLFGGIGRGLMRDGELFVDDGRGYSGSEPVGIAHGEWYRLITSGFLHLPPEEGIGVGHLVANMIWLVLLGRVLEPGLGHLRFAVLYLGSVVGGSALAYLLTPDDNGIGASGAVYGLVGCYVVLYRSLGVDWADARGLLVFSVVWLVVSAYITSWSAHLGGLLAGVAIGLVYSMLRPRYRGVRSRPR</sequence>
<feature type="domain" description="Peptidase S54 rhomboid" evidence="8">
    <location>
        <begin position="76"/>
        <end position="213"/>
    </location>
</feature>
<evidence type="ECO:0000256" key="4">
    <source>
        <dbReference type="ARBA" id="ARBA00022801"/>
    </source>
</evidence>
<evidence type="ECO:0000256" key="1">
    <source>
        <dbReference type="ARBA" id="ARBA00004141"/>
    </source>
</evidence>
<keyword evidence="5 7" id="KW-1133">Transmembrane helix</keyword>
<dbReference type="Pfam" id="PF01694">
    <property type="entry name" value="Rhomboid"/>
    <property type="match status" value="1"/>
</dbReference>
<dbReference type="GO" id="GO:0016020">
    <property type="term" value="C:membrane"/>
    <property type="evidence" value="ECO:0007669"/>
    <property type="project" value="UniProtKB-SubCell"/>
</dbReference>
<dbReference type="GO" id="GO:0006508">
    <property type="term" value="P:proteolysis"/>
    <property type="evidence" value="ECO:0007669"/>
    <property type="project" value="UniProtKB-KW"/>
</dbReference>
<feature type="transmembrane region" description="Helical" evidence="7">
    <location>
        <begin position="199"/>
        <end position="215"/>
    </location>
</feature>
<evidence type="ECO:0000256" key="5">
    <source>
        <dbReference type="ARBA" id="ARBA00022989"/>
    </source>
</evidence>
<evidence type="ECO:0000256" key="2">
    <source>
        <dbReference type="ARBA" id="ARBA00009045"/>
    </source>
</evidence>
<feature type="transmembrane region" description="Helical" evidence="7">
    <location>
        <begin position="177"/>
        <end position="193"/>
    </location>
</feature>
<keyword evidence="10" id="KW-1185">Reference proteome</keyword>
<dbReference type="InterPro" id="IPR050925">
    <property type="entry name" value="Rhomboid_protease_S54"/>
</dbReference>
<evidence type="ECO:0000256" key="6">
    <source>
        <dbReference type="ARBA" id="ARBA00023136"/>
    </source>
</evidence>
<protein>
    <submittedName>
        <fullName evidence="9">Rhomboid family intramembrane serine protease</fullName>
    </submittedName>
</protein>
<feature type="transmembrane region" description="Helical" evidence="7">
    <location>
        <begin position="20"/>
        <end position="37"/>
    </location>
</feature>
<comment type="subcellular location">
    <subcellularLocation>
        <location evidence="1">Membrane</location>
        <topology evidence="1">Multi-pass membrane protein</topology>
    </subcellularLocation>
</comment>
<keyword evidence="4" id="KW-0378">Hydrolase</keyword>
<dbReference type="InterPro" id="IPR022764">
    <property type="entry name" value="Peptidase_S54_rhomboid_dom"/>
</dbReference>
<feature type="transmembrane region" description="Helical" evidence="7">
    <location>
        <begin position="121"/>
        <end position="141"/>
    </location>
</feature>
<dbReference type="AlphaFoldDB" id="A0A9X2ECJ1"/>
<dbReference type="Proteomes" id="UP001139157">
    <property type="component" value="Unassembled WGS sequence"/>
</dbReference>
<dbReference type="PANTHER" id="PTHR43731:SF14">
    <property type="entry name" value="PRESENILIN-ASSOCIATED RHOMBOID-LIKE PROTEIN, MITOCHONDRIAL"/>
    <property type="match status" value="1"/>
</dbReference>
<evidence type="ECO:0000256" key="7">
    <source>
        <dbReference type="SAM" id="Phobius"/>
    </source>
</evidence>
<evidence type="ECO:0000259" key="8">
    <source>
        <dbReference type="Pfam" id="PF01694"/>
    </source>
</evidence>
<dbReference type="SUPFAM" id="SSF144091">
    <property type="entry name" value="Rhomboid-like"/>
    <property type="match status" value="1"/>
</dbReference>
<gene>
    <name evidence="9" type="ORF">NDR86_33375</name>
</gene>
<evidence type="ECO:0000313" key="9">
    <source>
        <dbReference type="EMBL" id="MCM6778392.1"/>
    </source>
</evidence>
<evidence type="ECO:0000313" key="10">
    <source>
        <dbReference type="Proteomes" id="UP001139157"/>
    </source>
</evidence>
<keyword evidence="6 7" id="KW-0472">Membrane</keyword>
<dbReference type="InterPro" id="IPR035952">
    <property type="entry name" value="Rhomboid-like_sf"/>
</dbReference>
<dbReference type="EMBL" id="JAMRXG010000021">
    <property type="protein sequence ID" value="MCM6778392.1"/>
    <property type="molecule type" value="Genomic_DNA"/>
</dbReference>
<feature type="transmembrane region" description="Helical" evidence="7">
    <location>
        <begin position="147"/>
        <end position="165"/>
    </location>
</feature>
<dbReference type="RefSeq" id="WP_251917898.1">
    <property type="nucleotide sequence ID" value="NZ_JAMRXG010000021.1"/>
</dbReference>
<name>A0A9X2ECJ1_9NOCA</name>
<feature type="transmembrane region" description="Helical" evidence="7">
    <location>
        <begin position="94"/>
        <end position="114"/>
    </location>
</feature>
<comment type="similarity">
    <text evidence="2">Belongs to the peptidase S54 family.</text>
</comment>
<organism evidence="9 10">
    <name type="scientific">Nocardia pulmonis</name>
    <dbReference type="NCBI Taxonomy" id="2951408"/>
    <lineage>
        <taxon>Bacteria</taxon>
        <taxon>Bacillati</taxon>
        <taxon>Actinomycetota</taxon>
        <taxon>Actinomycetes</taxon>
        <taxon>Mycobacteriales</taxon>
        <taxon>Nocardiaceae</taxon>
        <taxon>Nocardia</taxon>
    </lineage>
</organism>
<dbReference type="GO" id="GO:0004252">
    <property type="term" value="F:serine-type endopeptidase activity"/>
    <property type="evidence" value="ECO:0007669"/>
    <property type="project" value="InterPro"/>
</dbReference>
<proteinExistence type="inferred from homology"/>
<reference evidence="9" key="1">
    <citation type="submission" date="2022-06" db="EMBL/GenBank/DDBJ databases">
        <title>Novel species in genus nocardia.</title>
        <authorList>
            <person name="Li F."/>
        </authorList>
    </citation>
    <scope>NUCLEOTIDE SEQUENCE</scope>
    <source>
        <strain evidence="9">CDC141</strain>
    </source>
</reference>
<evidence type="ECO:0000256" key="3">
    <source>
        <dbReference type="ARBA" id="ARBA00022692"/>
    </source>
</evidence>
<dbReference type="Gene3D" id="1.20.1540.10">
    <property type="entry name" value="Rhomboid-like"/>
    <property type="match status" value="1"/>
</dbReference>
<keyword evidence="3 7" id="KW-0812">Transmembrane</keyword>
<keyword evidence="9" id="KW-0645">Protease</keyword>